<name>A0ABR4PCA1_9HELO</name>
<comment type="caution">
    <text evidence="1">The sequence shown here is derived from an EMBL/GenBank/DDBJ whole genome shotgun (WGS) entry which is preliminary data.</text>
</comment>
<gene>
    <name evidence="1" type="ORF">PVAG01_07111</name>
</gene>
<keyword evidence="2" id="KW-1185">Reference proteome</keyword>
<protein>
    <submittedName>
        <fullName evidence="1">Uncharacterized protein</fullName>
    </submittedName>
</protein>
<dbReference type="InterPro" id="IPR011990">
    <property type="entry name" value="TPR-like_helical_dom_sf"/>
</dbReference>
<dbReference type="EMBL" id="JBFCZG010000006">
    <property type="protein sequence ID" value="KAL3420666.1"/>
    <property type="molecule type" value="Genomic_DNA"/>
</dbReference>
<dbReference type="SUPFAM" id="SSF48452">
    <property type="entry name" value="TPR-like"/>
    <property type="match status" value="1"/>
</dbReference>
<dbReference type="PANTHER" id="PTHR47643:SF2">
    <property type="entry name" value="TPR DOMAIN PROTEIN (AFU_ORTHOLOGUE AFUA_5G12710)"/>
    <property type="match status" value="1"/>
</dbReference>
<dbReference type="Gene3D" id="1.25.40.10">
    <property type="entry name" value="Tetratricopeptide repeat domain"/>
    <property type="match status" value="1"/>
</dbReference>
<dbReference type="PANTHER" id="PTHR47643">
    <property type="entry name" value="TPR DOMAIN PROTEIN (AFU_ORTHOLOGUE AFUA_5G12710)"/>
    <property type="match status" value="1"/>
</dbReference>
<reference evidence="1 2" key="1">
    <citation type="submission" date="2024-06" db="EMBL/GenBank/DDBJ databases">
        <title>Complete genome of Phlyctema vagabunda strain 19-DSS-EL-015.</title>
        <authorList>
            <person name="Fiorenzani C."/>
        </authorList>
    </citation>
    <scope>NUCLEOTIDE SEQUENCE [LARGE SCALE GENOMIC DNA]</scope>
    <source>
        <strain evidence="1 2">19-DSS-EL-015</strain>
    </source>
</reference>
<dbReference type="Pfam" id="PF14559">
    <property type="entry name" value="TPR_19"/>
    <property type="match status" value="1"/>
</dbReference>
<proteinExistence type="predicted"/>
<accession>A0ABR4PCA1</accession>
<evidence type="ECO:0000313" key="2">
    <source>
        <dbReference type="Proteomes" id="UP001629113"/>
    </source>
</evidence>
<dbReference type="InterPro" id="IPR053209">
    <property type="entry name" value="Gramillin-biosynth_MTr"/>
</dbReference>
<sequence>MDTHDVSMVPQYIQLLQKQKEVLEKARSRKGQHMVERKSCYELVMRFRFQLLMRGSIQARSRFNFHTSFIPAPYHPYHRSLGDLQEIHIRNLLLETHHRGKYILLRSITPPDRLTAVMTIVEDEKGNAIMLQLYYQDEESVRATRDILPERTILALKEPYLKIMADGDYGLRIDHPSDLVYLPSDDQRIPSFWKTGIEESKLSAQDLRKQGNDYYNDANYPAAVELYTKALKSTVDASEMQTLILNRALALIKEGRFDAALADLEGMISDTKPVEKALYREAQALYSLQRFDECCRVLTTLSLEYPDNVEAKRELPRATKRLQEQQNGTYNFKQLYAEATKLRPPHLDHATYTGAVAIRKAGTRGRGLFTTKAVKAGDLLLCEKAFAHAHIADETQEPSSKPTGSMTLLINTETNTITLGAQAQLI</sequence>
<evidence type="ECO:0000313" key="1">
    <source>
        <dbReference type="EMBL" id="KAL3420666.1"/>
    </source>
</evidence>
<organism evidence="1 2">
    <name type="scientific">Phlyctema vagabunda</name>
    <dbReference type="NCBI Taxonomy" id="108571"/>
    <lineage>
        <taxon>Eukaryota</taxon>
        <taxon>Fungi</taxon>
        <taxon>Dikarya</taxon>
        <taxon>Ascomycota</taxon>
        <taxon>Pezizomycotina</taxon>
        <taxon>Leotiomycetes</taxon>
        <taxon>Helotiales</taxon>
        <taxon>Dermateaceae</taxon>
        <taxon>Phlyctema</taxon>
    </lineage>
</organism>
<dbReference type="Proteomes" id="UP001629113">
    <property type="component" value="Unassembled WGS sequence"/>
</dbReference>